<gene>
    <name evidence="1" type="ORF">DCC35_14095</name>
</gene>
<name>A0A4D7JYL9_9BACT</name>
<protein>
    <submittedName>
        <fullName evidence="1">Uncharacterized protein</fullName>
    </submittedName>
</protein>
<sequence length="356" mass="40978">MAEDDGLEVKIDAEASIHDIDGNWLHVVKVCNLTSQQKDLLVTSWPYYEGEDEKTGRPIEEVVILPPGECQTVIFRIRARPRQYYTDVYSLQIPTGYSTRYRYHYTVTGVGRSGIIDLKSMYEHVFRPLGHVWYTMVNASIPYPRSLEPEGILREYYIMKIRGLPEGIELEASWPHVDETFSMLPDEKSRQLNLLLKGKERNHKDGIFPVSVDVGLRGKDFSPPYTIPIKFHLIHIENIKTEIEVNISWDNERPWILTTVTLNQKAGLLDTPQLRYSKDNGQTWKTEYMQLHKAIDFTSLGLSKASFQLAVPVSGYDKSILASLIVNDQLGHSSYYPVKSYPDKAPKRDRKQKKVM</sequence>
<dbReference type="AlphaFoldDB" id="A0A4D7JYL9"/>
<keyword evidence="2" id="KW-1185">Reference proteome</keyword>
<reference evidence="1 2" key="1">
    <citation type="submission" date="2018-04" db="EMBL/GenBank/DDBJ databases">
        <title>Complete genome uncultured novel isolate.</title>
        <authorList>
            <person name="Merlino G."/>
        </authorList>
    </citation>
    <scope>NUCLEOTIDE SEQUENCE [LARGE SCALE GENOMIC DNA]</scope>
    <source>
        <strain evidence="2">R1DC9</strain>
    </source>
</reference>
<evidence type="ECO:0000313" key="1">
    <source>
        <dbReference type="EMBL" id="QCK15795.1"/>
    </source>
</evidence>
<dbReference type="KEGG" id="fpf:DCC35_14095"/>
<dbReference type="Proteomes" id="UP000298616">
    <property type="component" value="Chromosome"/>
</dbReference>
<accession>A0A4D7JYL9</accession>
<proteinExistence type="predicted"/>
<organism evidence="1 2">
    <name type="scientific">Mangrovivirga cuniculi</name>
    <dbReference type="NCBI Taxonomy" id="2715131"/>
    <lineage>
        <taxon>Bacteria</taxon>
        <taxon>Pseudomonadati</taxon>
        <taxon>Bacteroidota</taxon>
        <taxon>Cytophagia</taxon>
        <taxon>Cytophagales</taxon>
        <taxon>Mangrovivirgaceae</taxon>
        <taxon>Mangrovivirga</taxon>
    </lineage>
</organism>
<evidence type="ECO:0000313" key="2">
    <source>
        <dbReference type="Proteomes" id="UP000298616"/>
    </source>
</evidence>
<dbReference type="EMBL" id="CP028923">
    <property type="protein sequence ID" value="QCK15795.1"/>
    <property type="molecule type" value="Genomic_DNA"/>
</dbReference>
<dbReference type="RefSeq" id="WP_137091390.1">
    <property type="nucleotide sequence ID" value="NZ_CP028923.1"/>
</dbReference>